<dbReference type="PANTHER" id="PTHR10342">
    <property type="entry name" value="ARYLSULFATASE"/>
    <property type="match status" value="1"/>
</dbReference>
<keyword evidence="3" id="KW-0479">Metal-binding</keyword>
<dbReference type="PANTHER" id="PTHR10342:SF274">
    <property type="entry name" value="ARYLSULFATASE B"/>
    <property type="match status" value="1"/>
</dbReference>
<sequence>MTSTIVCFLLLFISRIVLGVATPPHIVLIVVDDLGWNDVGYNNPVLNTPTIDRLAGNGVKLLNYYVANHCVPSRNMLMTGRHAIHLGLGSGVIGYHPRGLPLDETTLGEKLKTAGYSTHIIGKWHCGFFSDRYLPHNRGFDTFFGYLGPGIDHYTYIERNMPNLRKNDVCVVSQYGGNFSTFVYATEGVDIINAHDQSKPLFLYLSFALVHAPLQAPESYVKQYETTILNEDRRIFAGMTSCVDEAIANITHALERNDMLKNSVIVFTSDNGGAIANSAGNNWPLRGGKGSNWEGGVRAVAFVYSDLLPQESRGTENTGLMHITDWFPTLVKLAGGNPYGKKKLYGVDQWNMILGLDKSHRGDVLITLESTTHANIHYKTGLFVNNAFDITTTAAIKMGKWKLLTGSPGFTYDNYWFNSDQQAIEDPDYDVRRLVRLYNLDEDPNETTEISDQHHDI</sequence>
<feature type="signal peptide" evidence="7">
    <location>
        <begin position="1"/>
        <end position="19"/>
    </location>
</feature>
<comment type="similarity">
    <text evidence="2">Belongs to the sulfatase family.</text>
</comment>
<proteinExistence type="inferred from homology"/>
<protein>
    <submittedName>
        <fullName evidence="10">Arylsulfatase I-like</fullName>
    </submittedName>
</protein>
<evidence type="ECO:0000256" key="5">
    <source>
        <dbReference type="ARBA" id="ARBA00022837"/>
    </source>
</evidence>
<dbReference type="RefSeq" id="XP_006822619.1">
    <property type="nucleotide sequence ID" value="XM_006822556.1"/>
</dbReference>
<reference evidence="10" key="1">
    <citation type="submission" date="2025-08" db="UniProtKB">
        <authorList>
            <consortium name="RefSeq"/>
        </authorList>
    </citation>
    <scope>IDENTIFICATION</scope>
    <source>
        <tissue evidence="10">Testes</tissue>
    </source>
</reference>
<evidence type="ECO:0000313" key="10">
    <source>
        <dbReference type="RefSeq" id="XP_006822619.1"/>
    </source>
</evidence>
<dbReference type="CDD" id="cd16029">
    <property type="entry name" value="4-S"/>
    <property type="match status" value="1"/>
</dbReference>
<dbReference type="Pfam" id="PF00884">
    <property type="entry name" value="Sulfatase"/>
    <property type="match status" value="1"/>
</dbReference>
<dbReference type="Gene3D" id="3.30.1120.10">
    <property type="match status" value="1"/>
</dbReference>
<name>A0ABM0MRH8_SACKO</name>
<dbReference type="InterPro" id="IPR000917">
    <property type="entry name" value="Sulfatase_N"/>
</dbReference>
<dbReference type="SUPFAM" id="SSF53649">
    <property type="entry name" value="Alkaline phosphatase-like"/>
    <property type="match status" value="1"/>
</dbReference>
<dbReference type="Proteomes" id="UP000694865">
    <property type="component" value="Unplaced"/>
</dbReference>
<keyword evidence="5" id="KW-0106">Calcium</keyword>
<accession>A0ABM0MRH8</accession>
<feature type="chain" id="PRO_5045469811" evidence="7">
    <location>
        <begin position="20"/>
        <end position="457"/>
    </location>
</feature>
<gene>
    <name evidence="10" type="primary">LOC102807780</name>
</gene>
<evidence type="ECO:0000256" key="3">
    <source>
        <dbReference type="ARBA" id="ARBA00022723"/>
    </source>
</evidence>
<evidence type="ECO:0000256" key="6">
    <source>
        <dbReference type="ARBA" id="ARBA00023180"/>
    </source>
</evidence>
<dbReference type="GeneID" id="102807780"/>
<evidence type="ECO:0000256" key="7">
    <source>
        <dbReference type="SAM" id="SignalP"/>
    </source>
</evidence>
<dbReference type="InterPro" id="IPR047115">
    <property type="entry name" value="ARSB"/>
</dbReference>
<dbReference type="InterPro" id="IPR024607">
    <property type="entry name" value="Sulfatase_CS"/>
</dbReference>
<evidence type="ECO:0000313" key="9">
    <source>
        <dbReference type="Proteomes" id="UP000694865"/>
    </source>
</evidence>
<evidence type="ECO:0000259" key="8">
    <source>
        <dbReference type="Pfam" id="PF00884"/>
    </source>
</evidence>
<dbReference type="InterPro" id="IPR017850">
    <property type="entry name" value="Alkaline_phosphatase_core_sf"/>
</dbReference>
<organism evidence="9 10">
    <name type="scientific">Saccoglossus kowalevskii</name>
    <name type="common">Acorn worm</name>
    <dbReference type="NCBI Taxonomy" id="10224"/>
    <lineage>
        <taxon>Eukaryota</taxon>
        <taxon>Metazoa</taxon>
        <taxon>Hemichordata</taxon>
        <taxon>Enteropneusta</taxon>
        <taxon>Harrimaniidae</taxon>
        <taxon>Saccoglossus</taxon>
    </lineage>
</organism>
<evidence type="ECO:0000256" key="1">
    <source>
        <dbReference type="ARBA" id="ARBA00001913"/>
    </source>
</evidence>
<feature type="domain" description="Sulfatase N-terminal" evidence="8">
    <location>
        <begin position="24"/>
        <end position="335"/>
    </location>
</feature>
<feature type="non-terminal residue" evidence="10">
    <location>
        <position position="457"/>
    </location>
</feature>
<keyword evidence="6" id="KW-0325">Glycoprotein</keyword>
<comment type="cofactor">
    <cofactor evidence="1">
        <name>Ca(2+)</name>
        <dbReference type="ChEBI" id="CHEBI:29108"/>
    </cofactor>
</comment>
<keyword evidence="9" id="KW-1185">Reference proteome</keyword>
<evidence type="ECO:0000256" key="2">
    <source>
        <dbReference type="ARBA" id="ARBA00008779"/>
    </source>
</evidence>
<dbReference type="PROSITE" id="PS00149">
    <property type="entry name" value="SULFATASE_2"/>
    <property type="match status" value="1"/>
</dbReference>
<evidence type="ECO:0000256" key="4">
    <source>
        <dbReference type="ARBA" id="ARBA00022801"/>
    </source>
</evidence>
<dbReference type="Gene3D" id="3.40.720.10">
    <property type="entry name" value="Alkaline Phosphatase, subunit A"/>
    <property type="match status" value="1"/>
</dbReference>
<keyword evidence="7" id="KW-0732">Signal</keyword>
<keyword evidence="4" id="KW-0378">Hydrolase</keyword>